<dbReference type="OrthoDB" id="2186806at2"/>
<keyword evidence="1" id="KW-0238">DNA-binding</keyword>
<evidence type="ECO:0000313" key="2">
    <source>
        <dbReference type="Proteomes" id="UP000218181"/>
    </source>
</evidence>
<dbReference type="GO" id="GO:0003677">
    <property type="term" value="F:DNA binding"/>
    <property type="evidence" value="ECO:0007669"/>
    <property type="project" value="UniProtKB-KW"/>
</dbReference>
<name>A0A2A5RJA0_9LACT</name>
<accession>A0A2A5RJA0</accession>
<dbReference type="Proteomes" id="UP000218181">
    <property type="component" value="Unassembled WGS sequence"/>
</dbReference>
<organism evidence="1 2">
    <name type="scientific">Lactococcus fujiensis JCM 16395</name>
    <dbReference type="NCBI Taxonomy" id="1291764"/>
    <lineage>
        <taxon>Bacteria</taxon>
        <taxon>Bacillati</taxon>
        <taxon>Bacillota</taxon>
        <taxon>Bacilli</taxon>
        <taxon>Lactobacillales</taxon>
        <taxon>Streptococcaceae</taxon>
        <taxon>Lactococcus</taxon>
    </lineage>
</organism>
<dbReference type="EMBL" id="JXJU01000010">
    <property type="protein sequence ID" value="PCR99201.1"/>
    <property type="molecule type" value="Genomic_DNA"/>
</dbReference>
<gene>
    <name evidence="1" type="ORF">RT41_GL000392</name>
</gene>
<dbReference type="AlphaFoldDB" id="A0A2A5RJA0"/>
<comment type="caution">
    <text evidence="1">The sequence shown here is derived from an EMBL/GenBank/DDBJ whole genome shotgun (WGS) entry which is preliminary data.</text>
</comment>
<keyword evidence="2" id="KW-1185">Reference proteome</keyword>
<protein>
    <submittedName>
        <fullName evidence="1">DNA-binding protein</fullName>
    </submittedName>
</protein>
<sequence length="82" mass="9812">MKITYVSASNSIAEWGNKKAVMARYEGLNIYTLNRWLSEMRGISRFRGGVINPTHKLVWINFEVFEEYLRWKQLGKRMDKQR</sequence>
<dbReference type="RefSeq" id="WP_054639820.1">
    <property type="nucleotide sequence ID" value="NZ_BBAL01000012.1"/>
</dbReference>
<evidence type="ECO:0000313" key="1">
    <source>
        <dbReference type="EMBL" id="PCR99201.1"/>
    </source>
</evidence>
<reference evidence="1 2" key="1">
    <citation type="submission" date="2014-12" db="EMBL/GenBank/DDBJ databases">
        <title>Draft genome sequences of 10 type strains of Lactococcus.</title>
        <authorList>
            <person name="Sun Z."/>
            <person name="Zhong Z."/>
            <person name="Liu W."/>
            <person name="Zhang W."/>
            <person name="Zhang H."/>
        </authorList>
    </citation>
    <scope>NUCLEOTIDE SEQUENCE [LARGE SCALE GENOMIC DNA]</scope>
    <source>
        <strain evidence="1 2">JCM 16395</strain>
    </source>
</reference>
<proteinExistence type="predicted"/>